<keyword evidence="4 9" id="KW-0235">DNA replication</keyword>
<dbReference type="NCBIfam" id="NF004225">
    <property type="entry name" value="PRK05672.1"/>
    <property type="match status" value="1"/>
</dbReference>
<dbReference type="RefSeq" id="WP_377241797.1">
    <property type="nucleotide sequence ID" value="NZ_JBHLXP010000001.1"/>
</dbReference>
<comment type="similarity">
    <text evidence="9">Belongs to the DNA polymerase type-C family. DnaE2 subfamily.</text>
</comment>
<dbReference type="PANTHER" id="PTHR32294">
    <property type="entry name" value="DNA POLYMERASE III SUBUNIT ALPHA"/>
    <property type="match status" value="1"/>
</dbReference>
<comment type="function">
    <text evidence="9">DNA polymerase involved in damage-induced mutagenesis and translesion synthesis (TLS). It is not the major replicative DNA polymerase.</text>
</comment>
<evidence type="ECO:0000259" key="10">
    <source>
        <dbReference type="SMART" id="SM00481"/>
    </source>
</evidence>
<accession>A0ABV6BB22</accession>
<comment type="catalytic activity">
    <reaction evidence="8 9">
        <text>DNA(n) + a 2'-deoxyribonucleoside 5'-triphosphate = DNA(n+1) + diphosphate</text>
        <dbReference type="Rhea" id="RHEA:22508"/>
        <dbReference type="Rhea" id="RHEA-COMP:17339"/>
        <dbReference type="Rhea" id="RHEA-COMP:17340"/>
        <dbReference type="ChEBI" id="CHEBI:33019"/>
        <dbReference type="ChEBI" id="CHEBI:61560"/>
        <dbReference type="ChEBI" id="CHEBI:173112"/>
        <dbReference type="EC" id="2.7.7.7"/>
    </reaction>
</comment>
<protein>
    <recommendedName>
        <fullName evidence="9">Error-prone DNA polymerase</fullName>
        <ecNumber evidence="9">2.7.7.7</ecNumber>
    </recommendedName>
</protein>
<sequence length="1056" mass="118466">MDYAELFCQSHFSFLSAAASPEQLVGTADSLGYQALALTDECSVAGVVRAHRQIKQQQLKIRLIVGSYFRYGADLRLLLLCPDRKAYAELCRIISNCRRRADKGQYQLEEWDLKSCRDCLVLWLPSAIPASDQHWGAWLKRQFGSRLYLAQQRVLDACDYDYQQHCQQLSHKFELPACAVGAVLMHEAAQQPLLDVMTAIRLGLPVTDVGLDLSANRERCLRPISKLTHLFHADLLAQSCRVAELCQFNLDSLRYEYPAELVPPGQTAMQYLRQLVAEGSAIRFGDTVPAAIAAQIEHELQLIAELDYPYYFLTIADIARFAREQQILYQGRGSAANSVVCYCLQITAVDPRKISVLFERFISRERDEPPDIDVDFEHERREEVIQYIYQKYGRQRAALTATVICYRLRSAVRDVGKALGFAITQLEYWLKQLNRRHPDLSWWQQLAQHGLDIHSLPAQQLISLVEQIRGKPRHLSQHVGGFVISAGPLHEMVPVENASMADRTVIQWDKDDLETLGLMKVDILALGMLSALRKALAMINLQREVPLTLAEISQTGDDPAVYQQIQQADTVGVFQIESRAQMSMLPRLKPACFYDLVIEIAIVRPGPIQGDMVHPFLRRRDGLEPVSYPSPEVEAVLSRTMGVPIFQEQVIKLAMVAAGFSGGEADQLRRAMASWKKNGELLQFEAKLINGMQQRGYAETYAKQIFAQICGFGEYGFPESHSASFALLAYTSAWLKCYYPLEFLTALLNSLPMGFYSASQLVQDGKRHGLQVLPVCIQHSDWDHRIEATATGPALRLGLRQVKGLQLDLLLPVLQQRPAEGFHSLSSLKQSGLRQDQLTALASSDALQALSGHRFASRWQLLDRLDELPLFRQTVRQPVRQPAQQTPSAEPLLLQQLGLDLHTEPAAPPCPLPTPDAWQQLGEDYQSLGLSLTQHPVALLRQHPTLVKQSLQRACDLATCRNGQVLRVIGLVTVRQSPGTAGGVTFVTLEDETGQINLIVWQATALAQQQTFISSRLWLVHGVLQREGLVSHLVVGRIESLDPLLPVFQSPSRDFH</sequence>
<dbReference type="CDD" id="cd07434">
    <property type="entry name" value="PHP_PolIIIA_DnaE2"/>
    <property type="match status" value="1"/>
</dbReference>
<dbReference type="InterPro" id="IPR029460">
    <property type="entry name" value="DNAPol_HHH"/>
</dbReference>
<dbReference type="Pfam" id="PF02811">
    <property type="entry name" value="PHP"/>
    <property type="match status" value="1"/>
</dbReference>
<dbReference type="HAMAP" id="MF_01902">
    <property type="entry name" value="DNApol_error_prone"/>
    <property type="match status" value="1"/>
</dbReference>
<dbReference type="SMART" id="SM00481">
    <property type="entry name" value="POLIIIAc"/>
    <property type="match status" value="1"/>
</dbReference>
<evidence type="ECO:0000256" key="6">
    <source>
        <dbReference type="ARBA" id="ARBA00022932"/>
    </source>
</evidence>
<dbReference type="InterPro" id="IPR040982">
    <property type="entry name" value="DNA_pol3_finger"/>
</dbReference>
<name>A0ABV6BB22_9GAMM</name>
<feature type="domain" description="Polymerase/histidinol phosphatase N-terminal" evidence="10">
    <location>
        <begin position="4"/>
        <end position="73"/>
    </location>
</feature>
<dbReference type="Gene3D" id="3.20.20.140">
    <property type="entry name" value="Metal-dependent hydrolases"/>
    <property type="match status" value="1"/>
</dbReference>
<evidence type="ECO:0000256" key="1">
    <source>
        <dbReference type="ARBA" id="ARBA00022490"/>
    </source>
</evidence>
<evidence type="ECO:0000313" key="12">
    <source>
        <dbReference type="Proteomes" id="UP001589813"/>
    </source>
</evidence>
<dbReference type="Pfam" id="PF07733">
    <property type="entry name" value="DNA_pol3_alpha"/>
    <property type="match status" value="1"/>
</dbReference>
<dbReference type="GO" id="GO:0003887">
    <property type="term" value="F:DNA-directed DNA polymerase activity"/>
    <property type="evidence" value="ECO:0007669"/>
    <property type="project" value="UniProtKB-EC"/>
</dbReference>
<proteinExistence type="inferred from homology"/>
<evidence type="ECO:0000256" key="9">
    <source>
        <dbReference type="HAMAP-Rule" id="MF_01902"/>
    </source>
</evidence>
<dbReference type="Pfam" id="PF14579">
    <property type="entry name" value="HHH_6"/>
    <property type="match status" value="1"/>
</dbReference>
<evidence type="ECO:0000256" key="2">
    <source>
        <dbReference type="ARBA" id="ARBA00022679"/>
    </source>
</evidence>
<evidence type="ECO:0000256" key="8">
    <source>
        <dbReference type="ARBA" id="ARBA00049244"/>
    </source>
</evidence>
<dbReference type="EC" id="2.7.7.7" evidence="9"/>
<dbReference type="EMBL" id="JBHLXP010000001">
    <property type="protein sequence ID" value="MFC0048012.1"/>
    <property type="molecule type" value="Genomic_DNA"/>
</dbReference>
<keyword evidence="7 9" id="KW-0234">DNA repair</keyword>
<dbReference type="InterPro" id="IPR023073">
    <property type="entry name" value="DnaE2"/>
</dbReference>
<dbReference type="InterPro" id="IPR011708">
    <property type="entry name" value="DNA_pol3_alpha_NTPase_dom"/>
</dbReference>
<keyword evidence="1 9" id="KW-0963">Cytoplasm</keyword>
<keyword evidence="6 9" id="KW-0239">DNA-directed DNA polymerase</keyword>
<comment type="subcellular location">
    <subcellularLocation>
        <location evidence="9">Cytoplasm</location>
    </subcellularLocation>
</comment>
<keyword evidence="2 9" id="KW-0808">Transferase</keyword>
<comment type="caution">
    <text evidence="11">The sequence shown here is derived from an EMBL/GenBank/DDBJ whole genome shotgun (WGS) entry which is preliminary data.</text>
</comment>
<dbReference type="InterPro" id="IPR003141">
    <property type="entry name" value="Pol/His_phosphatase_N"/>
</dbReference>
<organism evidence="11 12">
    <name type="scientific">Rheinheimera tilapiae</name>
    <dbReference type="NCBI Taxonomy" id="875043"/>
    <lineage>
        <taxon>Bacteria</taxon>
        <taxon>Pseudomonadati</taxon>
        <taxon>Pseudomonadota</taxon>
        <taxon>Gammaproteobacteria</taxon>
        <taxon>Chromatiales</taxon>
        <taxon>Chromatiaceae</taxon>
        <taxon>Rheinheimera</taxon>
    </lineage>
</organism>
<dbReference type="InterPro" id="IPR004805">
    <property type="entry name" value="DnaE2/DnaE/PolC"/>
</dbReference>
<evidence type="ECO:0000256" key="4">
    <source>
        <dbReference type="ARBA" id="ARBA00022705"/>
    </source>
</evidence>
<keyword evidence="12" id="KW-1185">Reference proteome</keyword>
<dbReference type="CDD" id="cd04485">
    <property type="entry name" value="DnaE_OBF"/>
    <property type="match status" value="1"/>
</dbReference>
<reference evidence="11 12" key="1">
    <citation type="submission" date="2024-09" db="EMBL/GenBank/DDBJ databases">
        <authorList>
            <person name="Sun Q."/>
            <person name="Mori K."/>
        </authorList>
    </citation>
    <scope>NUCLEOTIDE SEQUENCE [LARGE SCALE GENOMIC DNA]</scope>
    <source>
        <strain evidence="11 12">KCTC 23315</strain>
    </source>
</reference>
<evidence type="ECO:0000256" key="5">
    <source>
        <dbReference type="ARBA" id="ARBA00022763"/>
    </source>
</evidence>
<dbReference type="PANTHER" id="PTHR32294:SF4">
    <property type="entry name" value="ERROR-PRONE DNA POLYMERASE"/>
    <property type="match status" value="1"/>
</dbReference>
<keyword evidence="3 9" id="KW-0548">Nucleotidyltransferase</keyword>
<evidence type="ECO:0000256" key="7">
    <source>
        <dbReference type="ARBA" id="ARBA00023204"/>
    </source>
</evidence>
<dbReference type="InterPro" id="IPR004013">
    <property type="entry name" value="PHP_dom"/>
</dbReference>
<keyword evidence="5 9" id="KW-0227">DNA damage</keyword>
<evidence type="ECO:0000256" key="3">
    <source>
        <dbReference type="ARBA" id="ARBA00022695"/>
    </source>
</evidence>
<gene>
    <name evidence="9" type="primary">dnaE2</name>
    <name evidence="11" type="ORF">ACFFJP_06895</name>
</gene>
<dbReference type="Pfam" id="PF17657">
    <property type="entry name" value="DNA_pol3_finger"/>
    <property type="match status" value="1"/>
</dbReference>
<dbReference type="Proteomes" id="UP001589813">
    <property type="component" value="Unassembled WGS sequence"/>
</dbReference>
<evidence type="ECO:0000313" key="11">
    <source>
        <dbReference type="EMBL" id="MFC0048012.1"/>
    </source>
</evidence>
<dbReference type="NCBIfam" id="TIGR00594">
    <property type="entry name" value="polc"/>
    <property type="match status" value="1"/>
</dbReference>